<evidence type="ECO:0000256" key="2">
    <source>
        <dbReference type="ARBA" id="ARBA00009199"/>
    </source>
</evidence>
<dbReference type="GO" id="GO:0004040">
    <property type="term" value="F:amidase activity"/>
    <property type="evidence" value="ECO:0007669"/>
    <property type="project" value="UniProtKB-EC"/>
</dbReference>
<dbReference type="InterPro" id="IPR020556">
    <property type="entry name" value="Amidase_CS"/>
</dbReference>
<dbReference type="PANTHER" id="PTHR11895">
    <property type="entry name" value="TRANSAMIDASE"/>
    <property type="match status" value="1"/>
</dbReference>
<dbReference type="OrthoDB" id="5175573at2"/>
<dbReference type="Gene3D" id="3.90.1300.10">
    <property type="entry name" value="Amidase signature (AS) domain"/>
    <property type="match status" value="1"/>
</dbReference>
<evidence type="ECO:0000256" key="1">
    <source>
        <dbReference type="ARBA" id="ARBA00001311"/>
    </source>
</evidence>
<feature type="domain" description="Amidase" evidence="4">
    <location>
        <begin position="29"/>
        <end position="474"/>
    </location>
</feature>
<proteinExistence type="inferred from homology"/>
<dbReference type="GO" id="GO:0016740">
    <property type="term" value="F:transferase activity"/>
    <property type="evidence" value="ECO:0007669"/>
    <property type="project" value="UniProtKB-KW"/>
</dbReference>
<reference evidence="5 6" key="1">
    <citation type="submission" date="2018-10" db="EMBL/GenBank/DDBJ databases">
        <title>Sequencing the genomes of 1000 actinobacteria strains.</title>
        <authorList>
            <person name="Klenk H.-P."/>
        </authorList>
    </citation>
    <scope>NUCLEOTIDE SEQUENCE [LARGE SCALE GENOMIC DNA]</scope>
    <source>
        <strain evidence="5 6">DSM 44343</strain>
    </source>
</reference>
<comment type="caution">
    <text evidence="5">The sequence shown here is derived from an EMBL/GenBank/DDBJ whole genome shotgun (WGS) entry which is preliminary data.</text>
</comment>
<comment type="similarity">
    <text evidence="2">Belongs to the amidase family.</text>
</comment>
<keyword evidence="5" id="KW-0808">Transferase</keyword>
<comment type="catalytic activity">
    <reaction evidence="1">
        <text>a monocarboxylic acid amide + H2O = a monocarboxylate + NH4(+)</text>
        <dbReference type="Rhea" id="RHEA:12020"/>
        <dbReference type="ChEBI" id="CHEBI:15377"/>
        <dbReference type="ChEBI" id="CHEBI:28938"/>
        <dbReference type="ChEBI" id="CHEBI:35757"/>
        <dbReference type="ChEBI" id="CHEBI:83628"/>
        <dbReference type="EC" id="3.5.1.4"/>
    </reaction>
</comment>
<evidence type="ECO:0000313" key="5">
    <source>
        <dbReference type="EMBL" id="RKR95409.1"/>
    </source>
</evidence>
<evidence type="ECO:0000256" key="3">
    <source>
        <dbReference type="ARBA" id="ARBA00012922"/>
    </source>
</evidence>
<dbReference type="InterPro" id="IPR036928">
    <property type="entry name" value="AS_sf"/>
</dbReference>
<dbReference type="Proteomes" id="UP000274762">
    <property type="component" value="Unassembled WGS sequence"/>
</dbReference>
<dbReference type="PANTHER" id="PTHR11895:SF7">
    <property type="entry name" value="GLUTAMYL-TRNA(GLN) AMIDOTRANSFERASE SUBUNIT A, MITOCHONDRIAL"/>
    <property type="match status" value="1"/>
</dbReference>
<gene>
    <name evidence="5" type="ORF">DFJ75_2227</name>
</gene>
<evidence type="ECO:0000313" key="6">
    <source>
        <dbReference type="Proteomes" id="UP000274762"/>
    </source>
</evidence>
<organism evidence="5 6">
    <name type="scientific">Williamsia marianensis</name>
    <dbReference type="NCBI Taxonomy" id="85044"/>
    <lineage>
        <taxon>Bacteria</taxon>
        <taxon>Bacillati</taxon>
        <taxon>Actinomycetota</taxon>
        <taxon>Actinomycetes</taxon>
        <taxon>Mycobacteriales</taxon>
        <taxon>Nocardiaceae</taxon>
        <taxon>Williamsia</taxon>
    </lineage>
</organism>
<dbReference type="Pfam" id="PF01425">
    <property type="entry name" value="Amidase"/>
    <property type="match status" value="1"/>
</dbReference>
<dbReference type="RefSeq" id="WP_062798255.1">
    <property type="nucleotide sequence ID" value="NZ_CBCRXS010000002.1"/>
</dbReference>
<protein>
    <recommendedName>
        <fullName evidence="3">amidase</fullName>
        <ecNumber evidence="3">3.5.1.4</ecNumber>
    </recommendedName>
</protein>
<accession>A0A495K4K4</accession>
<evidence type="ECO:0000259" key="4">
    <source>
        <dbReference type="Pfam" id="PF01425"/>
    </source>
</evidence>
<dbReference type="InterPro" id="IPR000120">
    <property type="entry name" value="Amidase"/>
</dbReference>
<dbReference type="PROSITE" id="PS00571">
    <property type="entry name" value="AMIDASES"/>
    <property type="match status" value="1"/>
</dbReference>
<dbReference type="AlphaFoldDB" id="A0A495K4K4"/>
<name>A0A495K4K4_WILMA</name>
<dbReference type="EMBL" id="RBKV01000001">
    <property type="protein sequence ID" value="RKR95409.1"/>
    <property type="molecule type" value="Genomic_DNA"/>
</dbReference>
<dbReference type="EC" id="3.5.1.4" evidence="3"/>
<sequence>MRFDEYQNFDALGLAQLVKDGDVTAGQLLDLAQQRAHEVNPQINAIVRFMNSQADEHVAGGQVGPFSGVPFLIKDLAQDYRGLPSSSGSRSLVNVLAGEHSTVVQRWLDAGLVIFGKTNTPEFGAKGITEPELFGPARNPWDLTRTPGGSSGGSAAAVAAGIVPVAGANDGGGSIRIPAACCGLVGLKPGRGLLPMGPAIGEAMHGAAAQGVVSRSVRDTAAMLDVLAGGEPSGPFLPSVPPDTYLSQVGADPGRLRIGVCSTSGINPDPHTEAVAAVDGTAKALADLGHDVEILDQQPFDDLALARDFLLTWFVYLAWEMDDAKRRSGCDDSDFEIDTRVMAALGRAHGGVEYVDAVMRRHEHVRQLSAYFEKYDLLMTPTLAEPPPRIGAFDTPRPARMAASALLRTRTAGLLRHAPLVDNMIQSNLSWVPYTQLANLTGRPALSLPLHWTPEGIPMGVQFTAQLGGEAMLLRLAGQLEQAMPWGQRWADLSPNS</sequence>
<dbReference type="SUPFAM" id="SSF75304">
    <property type="entry name" value="Amidase signature (AS) enzymes"/>
    <property type="match status" value="1"/>
</dbReference>
<dbReference type="InterPro" id="IPR023631">
    <property type="entry name" value="Amidase_dom"/>
</dbReference>